<keyword evidence="2" id="KW-0472">Membrane</keyword>
<feature type="transmembrane region" description="Helical" evidence="2">
    <location>
        <begin position="7"/>
        <end position="25"/>
    </location>
</feature>
<feature type="region of interest" description="Disordered" evidence="1">
    <location>
        <begin position="55"/>
        <end position="80"/>
    </location>
</feature>
<sequence length="80" mass="9070">MNFIREQMATLIYFALCLLIATLGRNRKFGFWGYFFCSFFLSPAVGALLFVASDPRPKEEKKSSDASSRSEADTKRHIPA</sequence>
<name>Q0YRF1_9CHLB</name>
<evidence type="ECO:0000256" key="1">
    <source>
        <dbReference type="SAM" id="MobiDB-lite"/>
    </source>
</evidence>
<evidence type="ECO:0000256" key="2">
    <source>
        <dbReference type="SAM" id="Phobius"/>
    </source>
</evidence>
<comment type="caution">
    <text evidence="3">The sequence shown here is derived from an EMBL/GenBank/DDBJ whole genome shotgun (WGS) entry which is preliminary data.</text>
</comment>
<dbReference type="Proteomes" id="UP000004162">
    <property type="component" value="Unassembled WGS sequence"/>
</dbReference>
<keyword evidence="4" id="KW-1185">Reference proteome</keyword>
<evidence type="ECO:0000313" key="4">
    <source>
        <dbReference type="Proteomes" id="UP000004162"/>
    </source>
</evidence>
<evidence type="ECO:0000313" key="3">
    <source>
        <dbReference type="EMBL" id="EAT58875.1"/>
    </source>
</evidence>
<dbReference type="EMBL" id="AASE01000011">
    <property type="protein sequence ID" value="EAT58875.1"/>
    <property type="molecule type" value="Genomic_DNA"/>
</dbReference>
<reference evidence="3 4" key="1">
    <citation type="submission" date="2006-07" db="EMBL/GenBank/DDBJ databases">
        <title>Annotation of the draft genome assembly of Chlorobium ferroxidans DSM 13031.</title>
        <authorList>
            <consortium name="US DOE Joint Genome Institute (JGI-ORNL)"/>
            <person name="Larimer F."/>
            <person name="Land M."/>
            <person name="Hauser L."/>
        </authorList>
    </citation>
    <scope>NUCLEOTIDE SEQUENCE [LARGE SCALE GENOMIC DNA]</scope>
    <source>
        <strain evidence="3 4">DSM 13031</strain>
    </source>
</reference>
<gene>
    <name evidence="3" type="ORF">CferDRAFT_0913</name>
</gene>
<organism evidence="3 4">
    <name type="scientific">Chlorobium ferrooxidans DSM 13031</name>
    <dbReference type="NCBI Taxonomy" id="377431"/>
    <lineage>
        <taxon>Bacteria</taxon>
        <taxon>Pseudomonadati</taxon>
        <taxon>Chlorobiota</taxon>
        <taxon>Chlorobiia</taxon>
        <taxon>Chlorobiales</taxon>
        <taxon>Chlorobiaceae</taxon>
        <taxon>Chlorobium/Pelodictyon group</taxon>
        <taxon>Chlorobium</taxon>
    </lineage>
</organism>
<reference evidence="3 4" key="2">
    <citation type="submission" date="2006-07" db="EMBL/GenBank/DDBJ databases">
        <title>Sequencing of the draft genome and assembly of Chlorobium ferroxidans DSM 13031.</title>
        <authorList>
            <consortium name="US DOE Joint Genome Institute (JGI-PGF)"/>
            <person name="Copeland A."/>
            <person name="Lucas S."/>
            <person name="Lapidus A."/>
            <person name="Barry K."/>
            <person name="Glavina del Rio T."/>
            <person name="Dalin E."/>
            <person name="Tice H."/>
            <person name="Bruce D."/>
            <person name="Pitluck S."/>
            <person name="Richardson P."/>
        </authorList>
    </citation>
    <scope>NUCLEOTIDE SEQUENCE [LARGE SCALE GENOMIC DNA]</scope>
    <source>
        <strain evidence="3 4">DSM 13031</strain>
    </source>
</reference>
<keyword evidence="2" id="KW-1133">Transmembrane helix</keyword>
<protein>
    <submittedName>
        <fullName evidence="3">Uncharacterized protein</fullName>
    </submittedName>
</protein>
<proteinExistence type="predicted"/>
<accession>Q0YRF1</accession>
<keyword evidence="2" id="KW-0812">Transmembrane</keyword>
<feature type="transmembrane region" description="Helical" evidence="2">
    <location>
        <begin position="31"/>
        <end position="52"/>
    </location>
</feature>
<dbReference type="AlphaFoldDB" id="Q0YRF1"/>